<sequence length="240" mass="25877">MRDVLIIPFNGEESIVIASDNSGAIGSRDMDVVHVPYETVAYYCFRVAVMECMAAGAQPFAITVQNFCGEYAWSLLLNGIKQGIDELGLEGIQINGSTESNFTLVQSALGITVLGKKNNGFLLDPLLYSEKTKLAVIGAPLVGDEVVEKAAEITPLALFKCLCNMKGAVLLPVGSKGILAEINRLFSNQSFDGTEIMTNVDIHKSSGPSTCFIAVFPLAMEREIKMVAGQYFHGIEVIKC</sequence>
<evidence type="ECO:0000313" key="2">
    <source>
        <dbReference type="Proteomes" id="UP000681027"/>
    </source>
</evidence>
<protein>
    <submittedName>
        <fullName evidence="1">ATP-binding protein</fullName>
    </submittedName>
</protein>
<keyword evidence="2" id="KW-1185">Reference proteome</keyword>
<name>A0ABS5NXG9_9BACI</name>
<organism evidence="1 2">
    <name type="scientific">Cytobacillus citreus</name>
    <dbReference type="NCBI Taxonomy" id="2833586"/>
    <lineage>
        <taxon>Bacteria</taxon>
        <taxon>Bacillati</taxon>
        <taxon>Bacillota</taxon>
        <taxon>Bacilli</taxon>
        <taxon>Bacillales</taxon>
        <taxon>Bacillaceae</taxon>
        <taxon>Cytobacillus</taxon>
    </lineage>
</organism>
<accession>A0ABS5NXG9</accession>
<evidence type="ECO:0000313" key="1">
    <source>
        <dbReference type="EMBL" id="MBS4192540.1"/>
    </source>
</evidence>
<dbReference type="EMBL" id="JAGYPM010000005">
    <property type="protein sequence ID" value="MBS4192540.1"/>
    <property type="molecule type" value="Genomic_DNA"/>
</dbReference>
<dbReference type="RefSeq" id="WP_213103997.1">
    <property type="nucleotide sequence ID" value="NZ_JAGYPM010000005.1"/>
</dbReference>
<keyword evidence="1" id="KW-0547">Nucleotide-binding</keyword>
<reference evidence="1 2" key="1">
    <citation type="submission" date="2021-05" db="EMBL/GenBank/DDBJ databases">
        <title>Novel Bacillus species.</title>
        <authorList>
            <person name="Liu G."/>
        </authorList>
    </citation>
    <scope>NUCLEOTIDE SEQUENCE [LARGE SCALE GENOMIC DNA]</scope>
    <source>
        <strain evidence="1 2">FJAT-49705</strain>
    </source>
</reference>
<comment type="caution">
    <text evidence="1">The sequence shown here is derived from an EMBL/GenBank/DDBJ whole genome shotgun (WGS) entry which is preliminary data.</text>
</comment>
<proteinExistence type="predicted"/>
<keyword evidence="1" id="KW-0067">ATP-binding</keyword>
<dbReference type="GO" id="GO:0005524">
    <property type="term" value="F:ATP binding"/>
    <property type="evidence" value="ECO:0007669"/>
    <property type="project" value="UniProtKB-KW"/>
</dbReference>
<gene>
    <name evidence="1" type="ORF">KHA94_20565</name>
</gene>
<dbReference type="Proteomes" id="UP000681027">
    <property type="component" value="Unassembled WGS sequence"/>
</dbReference>